<dbReference type="Gene3D" id="3.30.230.120">
    <property type="match status" value="1"/>
</dbReference>
<dbReference type="SUPFAM" id="SSF55060">
    <property type="entry name" value="GHMP Kinase, C-terminal domain"/>
    <property type="match status" value="1"/>
</dbReference>
<name>X1HEU4_9ZZZZ</name>
<dbReference type="AlphaFoldDB" id="X1HEU4"/>
<organism evidence="1">
    <name type="scientific">marine sediment metagenome</name>
    <dbReference type="NCBI Taxonomy" id="412755"/>
    <lineage>
        <taxon>unclassified sequences</taxon>
        <taxon>metagenomes</taxon>
        <taxon>ecological metagenomes</taxon>
    </lineage>
</organism>
<accession>X1HEU4</accession>
<sequence length="86" mass="9255">MNRETAIRKKMTPDVLNEIGGQLVEAAAAGNCGARFTGAGGGGCIWALGDVKHIDRLKPVWEEILLTENEGRLLDTKIDSRGLVVH</sequence>
<reference evidence="1" key="1">
    <citation type="journal article" date="2014" name="Front. Microbiol.">
        <title>High frequency of phylogenetically diverse reductive dehalogenase-homologous genes in deep subseafloor sedimentary metagenomes.</title>
        <authorList>
            <person name="Kawai M."/>
            <person name="Futagami T."/>
            <person name="Toyoda A."/>
            <person name="Takaki Y."/>
            <person name="Nishi S."/>
            <person name="Hori S."/>
            <person name="Arai W."/>
            <person name="Tsubouchi T."/>
            <person name="Morono Y."/>
            <person name="Uchiyama I."/>
            <person name="Ito T."/>
            <person name="Fujiyama A."/>
            <person name="Inagaki F."/>
            <person name="Takami H."/>
        </authorList>
    </citation>
    <scope>NUCLEOTIDE SEQUENCE</scope>
    <source>
        <strain evidence="1">Expedition CK06-06</strain>
    </source>
</reference>
<comment type="caution">
    <text evidence="1">The sequence shown here is derived from an EMBL/GenBank/DDBJ whole genome shotgun (WGS) entry which is preliminary data.</text>
</comment>
<proteinExistence type="predicted"/>
<gene>
    <name evidence="1" type="ORF">S03H2_16870</name>
</gene>
<protein>
    <submittedName>
        <fullName evidence="1">Uncharacterized protein</fullName>
    </submittedName>
</protein>
<dbReference type="EMBL" id="BARU01008655">
    <property type="protein sequence ID" value="GAH43818.1"/>
    <property type="molecule type" value="Genomic_DNA"/>
</dbReference>
<dbReference type="InterPro" id="IPR036554">
    <property type="entry name" value="GHMP_kinase_C_sf"/>
</dbReference>
<evidence type="ECO:0000313" key="1">
    <source>
        <dbReference type="EMBL" id="GAH43818.1"/>
    </source>
</evidence>